<evidence type="ECO:0000256" key="1">
    <source>
        <dbReference type="ARBA" id="ARBA00007787"/>
    </source>
</evidence>
<dbReference type="PANTHER" id="PTHR46679">
    <property type="match status" value="1"/>
</dbReference>
<keyword evidence="5" id="KW-0676">Redox-active center</keyword>
<evidence type="ECO:0000259" key="6">
    <source>
        <dbReference type="Pfam" id="PF00462"/>
    </source>
</evidence>
<dbReference type="PROSITE" id="PS51354">
    <property type="entry name" value="GLUTAREDOXIN_2"/>
    <property type="match status" value="1"/>
</dbReference>
<dbReference type="EMBL" id="LR797099">
    <property type="protein sequence ID" value="CAB4186758.1"/>
    <property type="molecule type" value="Genomic_DNA"/>
</dbReference>
<protein>
    <submittedName>
        <fullName evidence="10">GrxC Glutaredoxin and related proteins</fullName>
    </submittedName>
</protein>
<keyword evidence="4" id="KW-1015">Disulfide bond</keyword>
<reference evidence="10" key="1">
    <citation type="submission" date="2020-05" db="EMBL/GenBank/DDBJ databases">
        <authorList>
            <person name="Chiriac C."/>
            <person name="Salcher M."/>
            <person name="Ghai R."/>
            <person name="Kavagutti S V."/>
        </authorList>
    </citation>
    <scope>NUCLEOTIDE SEQUENCE</scope>
</reference>
<dbReference type="EMBL" id="LR796758">
    <property type="protein sequence ID" value="CAB4163417.1"/>
    <property type="molecule type" value="Genomic_DNA"/>
</dbReference>
<dbReference type="PANTHER" id="PTHR46679:SF1">
    <property type="entry name" value="GLUTAREDOXIN-2, MITOCHONDRIAL"/>
    <property type="match status" value="1"/>
</dbReference>
<dbReference type="InterPro" id="IPR014025">
    <property type="entry name" value="Glutaredoxin_subgr"/>
</dbReference>
<dbReference type="CDD" id="cd02066">
    <property type="entry name" value="GRX_family"/>
    <property type="match status" value="1"/>
</dbReference>
<dbReference type="InterPro" id="IPR036249">
    <property type="entry name" value="Thioredoxin-like_sf"/>
</dbReference>
<dbReference type="GO" id="GO:0015035">
    <property type="term" value="F:protein-disulfide reductase activity"/>
    <property type="evidence" value="ECO:0007669"/>
    <property type="project" value="TreeGrafter"/>
</dbReference>
<sequence length="78" mass="9040">MKAVIWTKDNCVFCKQAKSLLESEQIDYEERHIGNGYTREQLLEAVPNARTVPQIFVDEVLVGGFTELKQYLKEKHVN</sequence>
<evidence type="ECO:0000313" key="8">
    <source>
        <dbReference type="EMBL" id="CAB4165591.1"/>
    </source>
</evidence>
<evidence type="ECO:0000313" key="10">
    <source>
        <dbReference type="EMBL" id="CAB4220680.1"/>
    </source>
</evidence>
<evidence type="ECO:0000313" key="7">
    <source>
        <dbReference type="EMBL" id="CAB4163417.1"/>
    </source>
</evidence>
<evidence type="ECO:0000256" key="5">
    <source>
        <dbReference type="ARBA" id="ARBA00023284"/>
    </source>
</evidence>
<keyword evidence="3" id="KW-0249">Electron transport</keyword>
<dbReference type="EMBL" id="LR797502">
    <property type="protein sequence ID" value="CAB4220680.1"/>
    <property type="molecule type" value="Genomic_DNA"/>
</dbReference>
<comment type="similarity">
    <text evidence="1">Belongs to the glutaredoxin family.</text>
</comment>
<accession>A0A6J5SZH3</accession>
<evidence type="ECO:0000313" key="9">
    <source>
        <dbReference type="EMBL" id="CAB4186758.1"/>
    </source>
</evidence>
<evidence type="ECO:0000256" key="2">
    <source>
        <dbReference type="ARBA" id="ARBA00022448"/>
    </source>
</evidence>
<dbReference type="Pfam" id="PF00462">
    <property type="entry name" value="Glutaredoxin"/>
    <property type="match status" value="1"/>
</dbReference>
<dbReference type="EMBL" id="LR796776">
    <property type="protein sequence ID" value="CAB4165591.1"/>
    <property type="molecule type" value="Genomic_DNA"/>
</dbReference>
<proteinExistence type="inferred from homology"/>
<name>A0A6J5SZH3_9CAUD</name>
<dbReference type="PRINTS" id="PR00160">
    <property type="entry name" value="GLUTAREDOXIN"/>
</dbReference>
<dbReference type="InterPro" id="IPR002109">
    <property type="entry name" value="Glutaredoxin"/>
</dbReference>
<organism evidence="10">
    <name type="scientific">uncultured Caudovirales phage</name>
    <dbReference type="NCBI Taxonomy" id="2100421"/>
    <lineage>
        <taxon>Viruses</taxon>
        <taxon>Duplodnaviria</taxon>
        <taxon>Heunggongvirae</taxon>
        <taxon>Uroviricota</taxon>
        <taxon>Caudoviricetes</taxon>
        <taxon>Peduoviridae</taxon>
        <taxon>Maltschvirus</taxon>
        <taxon>Maltschvirus maltsch</taxon>
    </lineage>
</organism>
<keyword evidence="2" id="KW-0813">Transport</keyword>
<dbReference type="SUPFAM" id="SSF52833">
    <property type="entry name" value="Thioredoxin-like"/>
    <property type="match status" value="1"/>
</dbReference>
<dbReference type="Gene3D" id="3.40.30.10">
    <property type="entry name" value="Glutaredoxin"/>
    <property type="match status" value="1"/>
</dbReference>
<feature type="domain" description="Glutaredoxin" evidence="6">
    <location>
        <begin position="4"/>
        <end position="62"/>
    </location>
</feature>
<evidence type="ECO:0000256" key="4">
    <source>
        <dbReference type="ARBA" id="ARBA00023157"/>
    </source>
</evidence>
<evidence type="ECO:0000256" key="3">
    <source>
        <dbReference type="ARBA" id="ARBA00022982"/>
    </source>
</evidence>
<gene>
    <name evidence="9" type="ORF">UFOVP1146_104</name>
    <name evidence="10" type="ORF">UFOVP1638_40</name>
    <name evidence="7" type="ORF">UFOVP812_17</name>
    <name evidence="8" type="ORF">UFOVP818_127</name>
</gene>